<keyword evidence="4" id="KW-1185">Reference proteome</keyword>
<organism evidence="3 4">
    <name type="scientific">Gaopeijia maritima</name>
    <dbReference type="NCBI Taxonomy" id="3119007"/>
    <lineage>
        <taxon>Bacteria</taxon>
        <taxon>Pseudomonadati</taxon>
        <taxon>Gemmatimonadota</taxon>
        <taxon>Longimicrobiia</taxon>
        <taxon>Gaopeijiales</taxon>
        <taxon>Gaopeijiaceae</taxon>
        <taxon>Gaopeijia</taxon>
    </lineage>
</organism>
<keyword evidence="1 3" id="KW-0378">Hydrolase</keyword>
<dbReference type="PANTHER" id="PTHR43283:SF11">
    <property type="entry name" value="BETA-LACTAMASE-RELATED DOMAIN-CONTAINING PROTEIN"/>
    <property type="match status" value="1"/>
</dbReference>
<dbReference type="RefSeq" id="WP_405286952.1">
    <property type="nucleotide sequence ID" value="NZ_JBBHLI010000005.1"/>
</dbReference>
<feature type="domain" description="Beta-lactamase-related" evidence="2">
    <location>
        <begin position="99"/>
        <end position="400"/>
    </location>
</feature>
<evidence type="ECO:0000256" key="1">
    <source>
        <dbReference type="ARBA" id="ARBA00022801"/>
    </source>
</evidence>
<dbReference type="EMBL" id="JBBHLI010000005">
    <property type="protein sequence ID" value="MEK9501480.1"/>
    <property type="molecule type" value="Genomic_DNA"/>
</dbReference>
<protein>
    <submittedName>
        <fullName evidence="3">Serine hydrolase</fullName>
    </submittedName>
</protein>
<name>A0ABU9E9Q8_9BACT</name>
<dbReference type="Pfam" id="PF00144">
    <property type="entry name" value="Beta-lactamase"/>
    <property type="match status" value="1"/>
</dbReference>
<dbReference type="InterPro" id="IPR001466">
    <property type="entry name" value="Beta-lactam-related"/>
</dbReference>
<gene>
    <name evidence="3" type="ORF">WI372_10870</name>
</gene>
<dbReference type="InterPro" id="IPR050789">
    <property type="entry name" value="Diverse_Enzym_Activities"/>
</dbReference>
<dbReference type="GO" id="GO:0016787">
    <property type="term" value="F:hydrolase activity"/>
    <property type="evidence" value="ECO:0007669"/>
    <property type="project" value="UniProtKB-KW"/>
</dbReference>
<dbReference type="InterPro" id="IPR012338">
    <property type="entry name" value="Beta-lactam/transpept-like"/>
</dbReference>
<reference evidence="3 4" key="1">
    <citation type="submission" date="2024-02" db="EMBL/GenBank/DDBJ databases">
        <title>A novel Gemmatimonadota bacterium.</title>
        <authorList>
            <person name="Du Z.-J."/>
            <person name="Ye Y.-Q."/>
        </authorList>
    </citation>
    <scope>NUCLEOTIDE SEQUENCE [LARGE SCALE GENOMIC DNA]</scope>
    <source>
        <strain evidence="3 4">DH-20</strain>
    </source>
</reference>
<dbReference type="Proteomes" id="UP001484239">
    <property type="component" value="Unassembled WGS sequence"/>
</dbReference>
<dbReference type="Gene3D" id="3.40.710.10">
    <property type="entry name" value="DD-peptidase/beta-lactamase superfamily"/>
    <property type="match status" value="1"/>
</dbReference>
<accession>A0ABU9E9Q8</accession>
<evidence type="ECO:0000313" key="3">
    <source>
        <dbReference type="EMBL" id="MEK9501480.1"/>
    </source>
</evidence>
<dbReference type="SUPFAM" id="SSF56601">
    <property type="entry name" value="beta-lactamase/transpeptidase-like"/>
    <property type="match status" value="1"/>
</dbReference>
<evidence type="ECO:0000259" key="2">
    <source>
        <dbReference type="Pfam" id="PF00144"/>
    </source>
</evidence>
<evidence type="ECO:0000313" key="4">
    <source>
        <dbReference type="Proteomes" id="UP001484239"/>
    </source>
</evidence>
<proteinExistence type="predicted"/>
<comment type="caution">
    <text evidence="3">The sequence shown here is derived from an EMBL/GenBank/DDBJ whole genome shotgun (WGS) entry which is preliminary data.</text>
</comment>
<sequence>MRAPPTSSTPAAGRLSGRLAFAAVLSLLTTLPAAAQYVPERGAWERRAPTAVGMDAALLEAAVAFAEANETSVDRDQELSQMQSFGREPLGHGIGPFRVRGGAAGVIVRNGYIVAEWGDVHRVDMTHSVTKSFLSTVVGLALDDGLVRSLDDLAADYMAPVELPPGDGEEGVDRTAFGDPDLATLFTSEHNRRITWRHLLQQNSDWAGTLWGKPDWADRPDRDTGTWLGEDRAAPGTEYEYNDTRVNLLALLATGVWRRPLPVVLRERVMDPIGASPTWRWHGYDNSWIPLDGQWVQSVSGGGHWGGGMFINALDQARFGLFTLRRGQWGDTRILSDDWFTEATTPSVPEPGYGFMNYFLNRPDEEGRKRYPSAPDEAYAHIGNGTNMVYVDPVNDLVVVARWIPGGAIDEFLGMVLSSIDGG</sequence>
<dbReference type="PANTHER" id="PTHR43283">
    <property type="entry name" value="BETA-LACTAMASE-RELATED"/>
    <property type="match status" value="1"/>
</dbReference>